<comment type="function">
    <text evidence="2 10 12">Catalyzes the transfer of a dimethylallyl group onto the adenine at position 37 in tRNAs that read codons beginning with uridine, leading to the formation of N6-(dimethylallyl)adenosine (i(6)A).</text>
</comment>
<evidence type="ECO:0000256" key="2">
    <source>
        <dbReference type="ARBA" id="ARBA00003213"/>
    </source>
</evidence>
<keyword evidence="7 10" id="KW-0067">ATP-binding</keyword>
<evidence type="ECO:0000256" key="13">
    <source>
        <dbReference type="RuleBase" id="RU003785"/>
    </source>
</evidence>
<keyword evidence="4 10" id="KW-0808">Transferase</keyword>
<dbReference type="OrthoDB" id="9776390at2"/>
<feature type="binding site" evidence="10">
    <location>
        <begin position="15"/>
        <end position="20"/>
    </location>
    <ligand>
        <name>substrate</name>
    </ligand>
</feature>
<feature type="site" description="Interaction with substrate tRNA" evidence="10">
    <location>
        <position position="126"/>
    </location>
</feature>
<evidence type="ECO:0000256" key="7">
    <source>
        <dbReference type="ARBA" id="ARBA00022840"/>
    </source>
</evidence>
<dbReference type="PANTHER" id="PTHR11088:SF60">
    <property type="entry name" value="TRNA DIMETHYLALLYLTRANSFERASE"/>
    <property type="match status" value="1"/>
</dbReference>
<evidence type="ECO:0000313" key="14">
    <source>
        <dbReference type="EMBL" id="SDD56676.1"/>
    </source>
</evidence>
<dbReference type="EC" id="2.5.1.75" evidence="10"/>
<feature type="region of interest" description="Interaction with substrate tRNA" evidence="10">
    <location>
        <begin position="162"/>
        <end position="166"/>
    </location>
</feature>
<evidence type="ECO:0000256" key="11">
    <source>
        <dbReference type="RuleBase" id="RU003783"/>
    </source>
</evidence>
<dbReference type="Gene3D" id="3.40.50.300">
    <property type="entry name" value="P-loop containing nucleotide triphosphate hydrolases"/>
    <property type="match status" value="1"/>
</dbReference>
<keyword evidence="15" id="KW-1185">Reference proteome</keyword>
<evidence type="ECO:0000256" key="9">
    <source>
        <dbReference type="ARBA" id="ARBA00049563"/>
    </source>
</evidence>
<keyword evidence="6 10" id="KW-0547">Nucleotide-binding</keyword>
<comment type="similarity">
    <text evidence="3 10 13">Belongs to the IPP transferase family.</text>
</comment>
<dbReference type="Gene3D" id="1.10.20.140">
    <property type="match status" value="1"/>
</dbReference>
<keyword evidence="5 10" id="KW-0819">tRNA processing</keyword>
<name>A0A1G6VV20_NIADE</name>
<dbReference type="InterPro" id="IPR039657">
    <property type="entry name" value="Dimethylallyltransferase"/>
</dbReference>
<sequence>MPLYKNLLIVIAGPTAVGKTAVAVEVAQQLHTVILSADSRQCFKELSIGVARPSPAELAAVPHYFIASHSVREEMSAAIYEAYALQLLEDLFRQYPVVVLTGGTGLYIKALLNGLDPVPPVPDTVRREIIETYNSRGIGWLQEELNRRDPLFAARGEMRNPQRMMRALEVITATGKSILEFQSNNKTRRSFDTLCIGLELPRPLLYERIDQRVEAMMDAGLETEVRNLLPLRHLNALQTVGYQELFRYFDGDLTREAAIALIQQNTRHYAKRQLTWFKKQPGFHWFEATAYPTILPFIKSRLEGIEK</sequence>
<dbReference type="GO" id="GO:0052381">
    <property type="term" value="F:tRNA dimethylallyltransferase activity"/>
    <property type="evidence" value="ECO:0007669"/>
    <property type="project" value="UniProtKB-UniRule"/>
</dbReference>
<dbReference type="SUPFAM" id="SSF52540">
    <property type="entry name" value="P-loop containing nucleoside triphosphate hydrolases"/>
    <property type="match status" value="2"/>
</dbReference>
<protein>
    <recommendedName>
        <fullName evidence="10">tRNA dimethylallyltransferase</fullName>
        <ecNumber evidence="10">2.5.1.75</ecNumber>
    </recommendedName>
    <alternativeName>
        <fullName evidence="10">Dimethylallyl diphosphate:tRNA dimethylallyltransferase</fullName>
        <shortName evidence="10">DMAPP:tRNA dimethylallyltransferase</shortName>
        <shortName evidence="10">DMATase</shortName>
    </alternativeName>
    <alternativeName>
        <fullName evidence="10">Isopentenyl-diphosphate:tRNA isopentenyltransferase</fullName>
        <shortName evidence="10">IPP transferase</shortName>
        <shortName evidence="10">IPPT</shortName>
        <shortName evidence="10">IPTase</shortName>
    </alternativeName>
</protein>
<evidence type="ECO:0000256" key="1">
    <source>
        <dbReference type="ARBA" id="ARBA00001946"/>
    </source>
</evidence>
<evidence type="ECO:0000313" key="15">
    <source>
        <dbReference type="Proteomes" id="UP000198757"/>
    </source>
</evidence>
<comment type="caution">
    <text evidence="10">Lacks conserved residue(s) required for the propagation of feature annotation.</text>
</comment>
<dbReference type="PANTHER" id="PTHR11088">
    <property type="entry name" value="TRNA DIMETHYLALLYLTRANSFERASE"/>
    <property type="match status" value="1"/>
</dbReference>
<comment type="cofactor">
    <cofactor evidence="1 10">
        <name>Mg(2+)</name>
        <dbReference type="ChEBI" id="CHEBI:18420"/>
    </cofactor>
</comment>
<dbReference type="Proteomes" id="UP000198757">
    <property type="component" value="Unassembled WGS sequence"/>
</dbReference>
<dbReference type="STRING" id="1285928.SAMN04487894_110140"/>
<comment type="subunit">
    <text evidence="10">Monomer.</text>
</comment>
<dbReference type="InterPro" id="IPR018022">
    <property type="entry name" value="IPT"/>
</dbReference>
<reference evidence="15" key="1">
    <citation type="submission" date="2016-10" db="EMBL/GenBank/DDBJ databases">
        <authorList>
            <person name="Varghese N."/>
            <person name="Submissions S."/>
        </authorList>
    </citation>
    <scope>NUCLEOTIDE SEQUENCE [LARGE SCALE GENOMIC DNA]</scope>
    <source>
        <strain evidence="15">DSM 25811 / CCM 8410 / LMG 26954 / E90</strain>
    </source>
</reference>
<feature type="site" description="Interaction with substrate tRNA" evidence="10">
    <location>
        <position position="104"/>
    </location>
</feature>
<dbReference type="AlphaFoldDB" id="A0A1G6VV20"/>
<comment type="catalytic activity">
    <reaction evidence="9 10 11">
        <text>adenosine(37) in tRNA + dimethylallyl diphosphate = N(6)-dimethylallyladenosine(37) in tRNA + diphosphate</text>
        <dbReference type="Rhea" id="RHEA:26482"/>
        <dbReference type="Rhea" id="RHEA-COMP:10162"/>
        <dbReference type="Rhea" id="RHEA-COMP:10375"/>
        <dbReference type="ChEBI" id="CHEBI:33019"/>
        <dbReference type="ChEBI" id="CHEBI:57623"/>
        <dbReference type="ChEBI" id="CHEBI:74411"/>
        <dbReference type="ChEBI" id="CHEBI:74415"/>
        <dbReference type="EC" id="2.5.1.75"/>
    </reaction>
</comment>
<evidence type="ECO:0000256" key="10">
    <source>
        <dbReference type="HAMAP-Rule" id="MF_00185"/>
    </source>
</evidence>
<feature type="region of interest" description="Interaction with substrate tRNA" evidence="10">
    <location>
        <begin position="38"/>
        <end position="41"/>
    </location>
</feature>
<evidence type="ECO:0000256" key="12">
    <source>
        <dbReference type="RuleBase" id="RU003784"/>
    </source>
</evidence>
<dbReference type="HAMAP" id="MF_00185">
    <property type="entry name" value="IPP_trans"/>
    <property type="match status" value="1"/>
</dbReference>
<evidence type="ECO:0000256" key="3">
    <source>
        <dbReference type="ARBA" id="ARBA00005842"/>
    </source>
</evidence>
<evidence type="ECO:0000256" key="6">
    <source>
        <dbReference type="ARBA" id="ARBA00022741"/>
    </source>
</evidence>
<evidence type="ECO:0000256" key="5">
    <source>
        <dbReference type="ARBA" id="ARBA00022694"/>
    </source>
</evidence>
<evidence type="ECO:0000256" key="8">
    <source>
        <dbReference type="ARBA" id="ARBA00022842"/>
    </source>
</evidence>
<dbReference type="Pfam" id="PF01715">
    <property type="entry name" value="IPPT"/>
    <property type="match status" value="1"/>
</dbReference>
<feature type="binding site" evidence="10">
    <location>
        <begin position="13"/>
        <end position="20"/>
    </location>
    <ligand>
        <name>ATP</name>
        <dbReference type="ChEBI" id="CHEBI:30616"/>
    </ligand>
</feature>
<dbReference type="RefSeq" id="WP_090391494.1">
    <property type="nucleotide sequence ID" value="NZ_FMZO01000010.1"/>
</dbReference>
<accession>A0A1G6VV20</accession>
<dbReference type="InterPro" id="IPR027417">
    <property type="entry name" value="P-loop_NTPase"/>
</dbReference>
<dbReference type="EMBL" id="FMZO01000010">
    <property type="protein sequence ID" value="SDD56676.1"/>
    <property type="molecule type" value="Genomic_DNA"/>
</dbReference>
<organism evidence="14 15">
    <name type="scientific">Niabella drilacis (strain DSM 25811 / CCM 8410 / CCUG 62505 / LMG 26954 / E90)</name>
    <dbReference type="NCBI Taxonomy" id="1285928"/>
    <lineage>
        <taxon>Bacteria</taxon>
        <taxon>Pseudomonadati</taxon>
        <taxon>Bacteroidota</taxon>
        <taxon>Chitinophagia</taxon>
        <taxon>Chitinophagales</taxon>
        <taxon>Chitinophagaceae</taxon>
        <taxon>Niabella</taxon>
    </lineage>
</organism>
<evidence type="ECO:0000256" key="4">
    <source>
        <dbReference type="ARBA" id="ARBA00022679"/>
    </source>
</evidence>
<dbReference type="GO" id="GO:0006400">
    <property type="term" value="P:tRNA modification"/>
    <property type="evidence" value="ECO:0007669"/>
    <property type="project" value="TreeGrafter"/>
</dbReference>
<dbReference type="GO" id="GO:0005524">
    <property type="term" value="F:ATP binding"/>
    <property type="evidence" value="ECO:0007669"/>
    <property type="project" value="UniProtKB-UniRule"/>
</dbReference>
<keyword evidence="8 10" id="KW-0460">Magnesium</keyword>
<gene>
    <name evidence="10" type="primary">miaA</name>
    <name evidence="14" type="ORF">SAMN04487894_110140</name>
</gene>
<dbReference type="NCBIfam" id="TIGR00174">
    <property type="entry name" value="miaA"/>
    <property type="match status" value="1"/>
</dbReference>
<proteinExistence type="inferred from homology"/>